<comment type="caution">
    <text evidence="2">The sequence shown here is derived from an EMBL/GenBank/DDBJ whole genome shotgun (WGS) entry which is preliminary data.</text>
</comment>
<gene>
    <name evidence="2" type="ORF">ACFQDP_13000</name>
</gene>
<evidence type="ECO:0000259" key="1">
    <source>
        <dbReference type="Pfam" id="PF18735"/>
    </source>
</evidence>
<dbReference type="Proteomes" id="UP001596237">
    <property type="component" value="Unassembled WGS sequence"/>
</dbReference>
<evidence type="ECO:0000313" key="3">
    <source>
        <dbReference type="Proteomes" id="UP001596237"/>
    </source>
</evidence>
<protein>
    <submittedName>
        <fullName evidence="2">MAE_28990/MAE_18760 family HEPN-like nuclease</fullName>
    </submittedName>
</protein>
<sequence length="307" mass="34482">MAERACFDSAICSLEAVPDRIEWRIIDHCAAVTRIYALYEQFVHEMIREHISLLQGRLAFRELPAVIANSYRLGLAKILEKKDGPRFNDLHLGQLISEYNNALNDQIYKIEPRALLMQEQNLRLAELNRVLNACGIENVSRWIDNHKSIKEFFDAGERLTASAPNEMTALIGYRNDAAHGSIDISDVLHPNVLIEFCEFISAICEAISEKVQLAGLRALELHNHVNNHGKITELLRKGSVSIVPAVGVLKVGDTVYLCGEDYCLERRINSIQVNNIDKLEVSASVETEVGIMFDGLGRKNASILTMR</sequence>
<name>A0ABW1WS30_9HYPH</name>
<dbReference type="Pfam" id="PF18735">
    <property type="entry name" value="HEPN_RiboL-PSP"/>
    <property type="match status" value="1"/>
</dbReference>
<dbReference type="EMBL" id="JBHSTT010000042">
    <property type="protein sequence ID" value="MFC6390243.1"/>
    <property type="molecule type" value="Genomic_DNA"/>
</dbReference>
<dbReference type="RefSeq" id="WP_192282498.1">
    <property type="nucleotide sequence ID" value="NZ_JBHSTT010000042.1"/>
</dbReference>
<reference evidence="3" key="1">
    <citation type="journal article" date="2019" name="Int. J. Syst. Evol. Microbiol.">
        <title>The Global Catalogue of Microorganisms (GCM) 10K type strain sequencing project: providing services to taxonomists for standard genome sequencing and annotation.</title>
        <authorList>
            <consortium name="The Broad Institute Genomics Platform"/>
            <consortium name="The Broad Institute Genome Sequencing Center for Infectious Disease"/>
            <person name="Wu L."/>
            <person name="Ma J."/>
        </authorList>
    </citation>
    <scope>NUCLEOTIDE SEQUENCE [LARGE SCALE GENOMIC DNA]</scope>
    <source>
        <strain evidence="3">CCUG 36916</strain>
    </source>
</reference>
<proteinExistence type="predicted"/>
<accession>A0ABW1WS30</accession>
<dbReference type="InterPro" id="IPR041519">
    <property type="entry name" value="HEPN_RiboL-PSP"/>
</dbReference>
<feature type="domain" description="RiboL-PSP-HEPN" evidence="1">
    <location>
        <begin position="30"/>
        <end position="211"/>
    </location>
</feature>
<keyword evidence="3" id="KW-1185">Reference proteome</keyword>
<organism evidence="2 3">
    <name type="scientific">Methylorubrum zatmanii</name>
    <dbReference type="NCBI Taxonomy" id="29429"/>
    <lineage>
        <taxon>Bacteria</taxon>
        <taxon>Pseudomonadati</taxon>
        <taxon>Pseudomonadota</taxon>
        <taxon>Alphaproteobacteria</taxon>
        <taxon>Hyphomicrobiales</taxon>
        <taxon>Methylobacteriaceae</taxon>
        <taxon>Methylorubrum</taxon>
    </lineage>
</organism>
<evidence type="ECO:0000313" key="2">
    <source>
        <dbReference type="EMBL" id="MFC6390243.1"/>
    </source>
</evidence>